<feature type="domain" description="Disease resistance N-terminal" evidence="8">
    <location>
        <begin position="5"/>
        <end position="62"/>
    </location>
</feature>
<dbReference type="EnsemblPlants" id="EMT16540">
    <property type="protein sequence ID" value="EMT16540"/>
    <property type="gene ID" value="F775_15361"/>
</dbReference>
<organism evidence="9">
    <name type="scientific">Aegilops tauschii</name>
    <name type="common">Tausch's goatgrass</name>
    <name type="synonym">Aegilops squarrosa</name>
    <dbReference type="NCBI Taxonomy" id="37682"/>
    <lineage>
        <taxon>Eukaryota</taxon>
        <taxon>Viridiplantae</taxon>
        <taxon>Streptophyta</taxon>
        <taxon>Embryophyta</taxon>
        <taxon>Tracheophyta</taxon>
        <taxon>Spermatophyta</taxon>
        <taxon>Magnoliopsida</taxon>
        <taxon>Liliopsida</taxon>
        <taxon>Poales</taxon>
        <taxon>Poaceae</taxon>
        <taxon>BOP clade</taxon>
        <taxon>Pooideae</taxon>
        <taxon>Triticodae</taxon>
        <taxon>Triticeae</taxon>
        <taxon>Triticinae</taxon>
        <taxon>Aegilops</taxon>
    </lineage>
</organism>
<dbReference type="PANTHER" id="PTHR36766">
    <property type="entry name" value="PLANT BROAD-SPECTRUM MILDEW RESISTANCE PROTEIN RPW8"/>
    <property type="match status" value="1"/>
</dbReference>
<feature type="domain" description="NB-ARC" evidence="7">
    <location>
        <begin position="86"/>
        <end position="259"/>
    </location>
</feature>
<proteinExistence type="inferred from homology"/>
<dbReference type="GO" id="GO:0006952">
    <property type="term" value="P:defense response"/>
    <property type="evidence" value="ECO:0007669"/>
    <property type="project" value="UniProtKB-KW"/>
</dbReference>
<dbReference type="FunFam" id="3.40.50.300:FF:001091">
    <property type="entry name" value="Probable disease resistance protein At1g61300"/>
    <property type="match status" value="1"/>
</dbReference>
<dbReference type="SUPFAM" id="SSF52540">
    <property type="entry name" value="P-loop containing nucleoside triphosphate hydrolases"/>
    <property type="match status" value="1"/>
</dbReference>
<dbReference type="InterPro" id="IPR041118">
    <property type="entry name" value="Rx_N"/>
</dbReference>
<evidence type="ECO:0000256" key="6">
    <source>
        <dbReference type="ARBA" id="ARBA00022840"/>
    </source>
</evidence>
<dbReference type="InterPro" id="IPR027417">
    <property type="entry name" value="P-loop_NTPase"/>
</dbReference>
<keyword evidence="6" id="KW-0067">ATP-binding</keyword>
<dbReference type="Pfam" id="PF18052">
    <property type="entry name" value="Rx_N"/>
    <property type="match status" value="1"/>
</dbReference>
<dbReference type="GO" id="GO:0005524">
    <property type="term" value="F:ATP binding"/>
    <property type="evidence" value="ECO:0007669"/>
    <property type="project" value="UniProtKB-KW"/>
</dbReference>
<reference evidence="9" key="1">
    <citation type="submission" date="2015-06" db="UniProtKB">
        <authorList>
            <consortium name="EnsemblPlants"/>
        </authorList>
    </citation>
    <scope>IDENTIFICATION</scope>
</reference>
<dbReference type="Gene3D" id="1.10.8.430">
    <property type="entry name" value="Helical domain of apoptotic protease-activating factors"/>
    <property type="match status" value="1"/>
</dbReference>
<keyword evidence="5" id="KW-0611">Plant defense</keyword>
<keyword evidence="2" id="KW-0433">Leucine-rich repeat</keyword>
<keyword evidence="4" id="KW-0547">Nucleotide-binding</keyword>
<dbReference type="Gene3D" id="1.20.5.4130">
    <property type="match status" value="1"/>
</dbReference>
<dbReference type="PANTHER" id="PTHR36766:SF70">
    <property type="entry name" value="DISEASE RESISTANCE PROTEIN RGA4"/>
    <property type="match status" value="1"/>
</dbReference>
<dbReference type="Gene3D" id="3.40.50.300">
    <property type="entry name" value="P-loop containing nucleotide triphosphate hydrolases"/>
    <property type="match status" value="1"/>
</dbReference>
<dbReference type="PRINTS" id="PR00364">
    <property type="entry name" value="DISEASERSIST"/>
</dbReference>
<dbReference type="Pfam" id="PF00931">
    <property type="entry name" value="NB-ARC"/>
    <property type="match status" value="1"/>
</dbReference>
<dbReference type="InterPro" id="IPR002182">
    <property type="entry name" value="NB-ARC"/>
</dbReference>
<evidence type="ECO:0000313" key="9">
    <source>
        <dbReference type="EnsemblPlants" id="EMT16540"/>
    </source>
</evidence>
<evidence type="ECO:0000256" key="1">
    <source>
        <dbReference type="ARBA" id="ARBA00008894"/>
    </source>
</evidence>
<dbReference type="InterPro" id="IPR042197">
    <property type="entry name" value="Apaf_helical"/>
</dbReference>
<name>N1QXQ7_AEGTA</name>
<accession>N1QXQ7</accession>
<dbReference type="GO" id="GO:0043531">
    <property type="term" value="F:ADP binding"/>
    <property type="evidence" value="ECO:0007669"/>
    <property type="project" value="InterPro"/>
</dbReference>
<dbReference type="AlphaFoldDB" id="N1QXQ7"/>
<evidence type="ECO:0000259" key="8">
    <source>
        <dbReference type="Pfam" id="PF18052"/>
    </source>
</evidence>
<dbReference type="ExpressionAtlas" id="N1QXQ7">
    <property type="expression patterns" value="baseline"/>
</dbReference>
<keyword evidence="3" id="KW-0677">Repeat</keyword>
<evidence type="ECO:0000256" key="3">
    <source>
        <dbReference type="ARBA" id="ARBA00022737"/>
    </source>
</evidence>
<evidence type="ECO:0000256" key="2">
    <source>
        <dbReference type="ARBA" id="ARBA00022614"/>
    </source>
</evidence>
<evidence type="ECO:0000259" key="7">
    <source>
        <dbReference type="Pfam" id="PF00931"/>
    </source>
</evidence>
<evidence type="ECO:0000256" key="4">
    <source>
        <dbReference type="ARBA" id="ARBA00022741"/>
    </source>
</evidence>
<comment type="similarity">
    <text evidence="1">Belongs to the disease resistance NB-LRR family.</text>
</comment>
<protein>
    <submittedName>
        <fullName evidence="9">Putative disease resistance protein</fullName>
    </submittedName>
</protein>
<sequence length="307" mass="35156">MAESAVRIVVGSVGNLAVQETKFLCGVTREVTFLKDELLRLQAYLKDADRKRRSGNARVDVLVEFPQDYGPMYQNFEDDVVMVGFEDDHKQIVDKLVESNKMLSVVSIVAMGGVGKTTLARKVCTSSRVKRHFDTIAWVTVSQKFKGFDLLKDIMKQITGSIYESIEENKEYEVGKRIHDFLFRKRYLIVLDDVWEADTWEQINRTSKVFPDVANGSRVVLTTRKIDVANHVEMPTHVHVLEHLDEEKSWELFRRKALPSYRMSNTLDVDEFEKLGRKIARKCDGLPLALAVLGGLFIKESEYTSMV</sequence>
<evidence type="ECO:0000256" key="5">
    <source>
        <dbReference type="ARBA" id="ARBA00022821"/>
    </source>
</evidence>